<proteinExistence type="predicted"/>
<comment type="caution">
    <text evidence="3">The sequence shown here is derived from an EMBL/GenBank/DDBJ whole genome shotgun (WGS) entry which is preliminary data.</text>
</comment>
<dbReference type="AlphaFoldDB" id="A0AAD8SJK8"/>
<organism evidence="3 4">
    <name type="scientific">Lolium multiflorum</name>
    <name type="common">Italian ryegrass</name>
    <name type="synonym">Lolium perenne subsp. multiflorum</name>
    <dbReference type="NCBI Taxonomy" id="4521"/>
    <lineage>
        <taxon>Eukaryota</taxon>
        <taxon>Viridiplantae</taxon>
        <taxon>Streptophyta</taxon>
        <taxon>Embryophyta</taxon>
        <taxon>Tracheophyta</taxon>
        <taxon>Spermatophyta</taxon>
        <taxon>Magnoliopsida</taxon>
        <taxon>Liliopsida</taxon>
        <taxon>Poales</taxon>
        <taxon>Poaceae</taxon>
        <taxon>BOP clade</taxon>
        <taxon>Pooideae</taxon>
        <taxon>Poodae</taxon>
        <taxon>Poeae</taxon>
        <taxon>Poeae Chloroplast Group 2 (Poeae type)</taxon>
        <taxon>Loliodinae</taxon>
        <taxon>Loliinae</taxon>
        <taxon>Lolium</taxon>
    </lineage>
</organism>
<keyword evidence="4" id="KW-1185">Reference proteome</keyword>
<sequence>MKVFASLNQYTYRRVTLEFLSTFHDDLVVLGRNTTLSFRLNHELHVLTFEVFYTCFGFSTDRELDTNEEVVQEAQHAWQQISVFRNTNFMRRKTATIQNHAIRYFTTFLVNSIFGKGDTSDAASLEMCVIYNALHPNMENRVNLVALLIQHFRQQRLQLWLENDGDDGGAVDDAEGDDTLSSEDPCSSPDLVFSKVPS</sequence>
<feature type="domain" description="Arabidopsis retrotransposon Orf1 C-terminal" evidence="2">
    <location>
        <begin position="2"/>
        <end position="135"/>
    </location>
</feature>
<evidence type="ECO:0000313" key="4">
    <source>
        <dbReference type="Proteomes" id="UP001231189"/>
    </source>
</evidence>
<dbReference type="Proteomes" id="UP001231189">
    <property type="component" value="Unassembled WGS sequence"/>
</dbReference>
<evidence type="ECO:0000259" key="2">
    <source>
        <dbReference type="Pfam" id="PF03078"/>
    </source>
</evidence>
<feature type="compositionally biased region" description="Acidic residues" evidence="1">
    <location>
        <begin position="166"/>
        <end position="181"/>
    </location>
</feature>
<evidence type="ECO:0000313" key="3">
    <source>
        <dbReference type="EMBL" id="KAK1653377.1"/>
    </source>
</evidence>
<gene>
    <name evidence="3" type="ORF">QYE76_071182</name>
</gene>
<dbReference type="Pfam" id="PF03078">
    <property type="entry name" value="ATHILA"/>
    <property type="match status" value="1"/>
</dbReference>
<accession>A0AAD8SJK8</accession>
<reference evidence="3" key="1">
    <citation type="submission" date="2023-07" db="EMBL/GenBank/DDBJ databases">
        <title>A chromosome-level genome assembly of Lolium multiflorum.</title>
        <authorList>
            <person name="Chen Y."/>
            <person name="Copetti D."/>
            <person name="Kolliker R."/>
            <person name="Studer B."/>
        </authorList>
    </citation>
    <scope>NUCLEOTIDE SEQUENCE</scope>
    <source>
        <strain evidence="3">02402/16</strain>
        <tissue evidence="3">Leaf</tissue>
    </source>
</reference>
<dbReference type="EMBL" id="JAUUTY010000004">
    <property type="protein sequence ID" value="KAK1653377.1"/>
    <property type="molecule type" value="Genomic_DNA"/>
</dbReference>
<evidence type="ECO:0000256" key="1">
    <source>
        <dbReference type="SAM" id="MobiDB-lite"/>
    </source>
</evidence>
<name>A0AAD8SJK8_LOLMU</name>
<feature type="region of interest" description="Disordered" evidence="1">
    <location>
        <begin position="166"/>
        <end position="198"/>
    </location>
</feature>
<protein>
    <recommendedName>
        <fullName evidence="2">Arabidopsis retrotransposon Orf1 C-terminal domain-containing protein</fullName>
    </recommendedName>
</protein>
<dbReference type="InterPro" id="IPR004312">
    <property type="entry name" value="ATHILA_Orf1_C"/>
</dbReference>